<protein>
    <submittedName>
        <fullName evidence="2">Uncharacterized protein</fullName>
    </submittedName>
</protein>
<evidence type="ECO:0000256" key="1">
    <source>
        <dbReference type="SAM" id="MobiDB-lite"/>
    </source>
</evidence>
<proteinExistence type="predicted"/>
<dbReference type="AlphaFoldDB" id="A0A379YJU6"/>
<sequence>MYDFDNPYDDELTSNLFLTPDDIERDRQEFMARLRRSQEIDEQVSAELEKMHKVIADLEAAVLALDPDYPQHHLKVCMGKFIELIKRGIKCRAGSDPDGDAYRPNLFSPDNDDFDVDTFTNENE</sequence>
<name>A0A379YJU6_9GAMM</name>
<dbReference type="EMBL" id="UGYO01000001">
    <property type="protein sequence ID" value="SUI46352.1"/>
    <property type="molecule type" value="Genomic_DNA"/>
</dbReference>
<reference evidence="2 3" key="1">
    <citation type="submission" date="2018-06" db="EMBL/GenBank/DDBJ databases">
        <authorList>
            <consortium name="Pathogen Informatics"/>
            <person name="Doyle S."/>
        </authorList>
    </citation>
    <scope>NUCLEOTIDE SEQUENCE [LARGE SCALE GENOMIC DNA]</scope>
    <source>
        <strain evidence="2 3">NCTC10738</strain>
    </source>
</reference>
<dbReference type="RefSeq" id="WP_107110895.1">
    <property type="nucleotide sequence ID" value="NZ_CP068228.1"/>
</dbReference>
<gene>
    <name evidence="2" type="ORF">NCTC10738_00169</name>
</gene>
<evidence type="ECO:0000313" key="3">
    <source>
        <dbReference type="Proteomes" id="UP000254069"/>
    </source>
</evidence>
<organism evidence="2 3">
    <name type="scientific">Shewanella algae</name>
    <dbReference type="NCBI Taxonomy" id="38313"/>
    <lineage>
        <taxon>Bacteria</taxon>
        <taxon>Pseudomonadati</taxon>
        <taxon>Pseudomonadota</taxon>
        <taxon>Gammaproteobacteria</taxon>
        <taxon>Alteromonadales</taxon>
        <taxon>Shewanellaceae</taxon>
        <taxon>Shewanella</taxon>
    </lineage>
</organism>
<evidence type="ECO:0000313" key="2">
    <source>
        <dbReference type="EMBL" id="SUI46352.1"/>
    </source>
</evidence>
<keyword evidence="3" id="KW-1185">Reference proteome</keyword>
<accession>A0A379YJU6</accession>
<feature type="region of interest" description="Disordered" evidence="1">
    <location>
        <begin position="96"/>
        <end position="124"/>
    </location>
</feature>
<dbReference type="Proteomes" id="UP000254069">
    <property type="component" value="Unassembled WGS sequence"/>
</dbReference>